<keyword evidence="2" id="KW-1185">Reference proteome</keyword>
<reference evidence="1" key="1">
    <citation type="submission" date="2016-10" db="EMBL/GenBank/DDBJ databases">
        <authorList>
            <person name="Benchimol M."/>
            <person name="Almeida L.G."/>
            <person name="Vasconcelos A.T."/>
            <person name="Perreira-Neves A."/>
            <person name="Rosa I.A."/>
            <person name="Tasca T."/>
            <person name="Bogo M.R."/>
            <person name="de Souza W."/>
        </authorList>
    </citation>
    <scope>NUCLEOTIDE SEQUENCE [LARGE SCALE GENOMIC DNA]</scope>
    <source>
        <strain evidence="1">K</strain>
    </source>
</reference>
<dbReference type="GeneID" id="94839593"/>
<evidence type="ECO:0000313" key="1">
    <source>
        <dbReference type="EMBL" id="OHT05829.1"/>
    </source>
</evidence>
<evidence type="ECO:0000313" key="2">
    <source>
        <dbReference type="Proteomes" id="UP000179807"/>
    </source>
</evidence>
<dbReference type="Proteomes" id="UP000179807">
    <property type="component" value="Unassembled WGS sequence"/>
</dbReference>
<organism evidence="1 2">
    <name type="scientific">Tritrichomonas foetus</name>
    <dbReference type="NCBI Taxonomy" id="1144522"/>
    <lineage>
        <taxon>Eukaryota</taxon>
        <taxon>Metamonada</taxon>
        <taxon>Parabasalia</taxon>
        <taxon>Tritrichomonadida</taxon>
        <taxon>Tritrichomonadidae</taxon>
        <taxon>Tritrichomonas</taxon>
    </lineage>
</organism>
<dbReference type="EMBL" id="MLAK01000745">
    <property type="protein sequence ID" value="OHT05829.1"/>
    <property type="molecule type" value="Genomic_DNA"/>
</dbReference>
<comment type="caution">
    <text evidence="1">The sequence shown here is derived from an EMBL/GenBank/DDBJ whole genome shotgun (WGS) entry which is preliminary data.</text>
</comment>
<dbReference type="AlphaFoldDB" id="A0A1J4K8R4"/>
<protein>
    <submittedName>
        <fullName evidence="1">Uncharacterized protein</fullName>
    </submittedName>
</protein>
<dbReference type="VEuPathDB" id="TrichDB:TRFO_26335"/>
<proteinExistence type="predicted"/>
<sequence length="332" mass="37717">MTNYIEAGYGVLFGHDTLGFYFGNQRSYGPLAKYLDMKLGLWSNQTDREAGADYRYSTGFWSRNVTIMKEGLLTSYPWHIGSVGDKLQVPLTHTCAQISSSDVWFQLTDAEPGRKDEQPGPELTGDYKFYLTTKNNVAMIQTGHSDCDSTDERKIIANTLFYLKQRSVSTKSTDNDVYDETPPTNPEIESVSFYDDKCIITLKSVDVGTKYGYKILGYNDGSASSPTAETEIVYINALSGLKHFKYSIDSHNNDIYEFSDLTLISTDGIIEYDNIRTHNIYIHVCAIDNNDQHSEIMTYRLPTATHDFTKFDKKMSPMEFHLNMLYFLLISA</sequence>
<accession>A0A1J4K8R4</accession>
<name>A0A1J4K8R4_9EUKA</name>
<dbReference type="RefSeq" id="XP_068358965.1">
    <property type="nucleotide sequence ID" value="XM_068504889.1"/>
</dbReference>
<gene>
    <name evidence="1" type="ORF">TRFO_26335</name>
</gene>